<organism evidence="3 4">
    <name type="scientific">Rhamnella rubrinervis</name>
    <dbReference type="NCBI Taxonomy" id="2594499"/>
    <lineage>
        <taxon>Eukaryota</taxon>
        <taxon>Viridiplantae</taxon>
        <taxon>Streptophyta</taxon>
        <taxon>Embryophyta</taxon>
        <taxon>Tracheophyta</taxon>
        <taxon>Spermatophyta</taxon>
        <taxon>Magnoliopsida</taxon>
        <taxon>eudicotyledons</taxon>
        <taxon>Gunneridae</taxon>
        <taxon>Pentapetalae</taxon>
        <taxon>rosids</taxon>
        <taxon>fabids</taxon>
        <taxon>Rosales</taxon>
        <taxon>Rhamnaceae</taxon>
        <taxon>rhamnoid group</taxon>
        <taxon>Rhamneae</taxon>
        <taxon>Rhamnella</taxon>
    </lineage>
</organism>
<dbReference type="Proteomes" id="UP000796880">
    <property type="component" value="Unassembled WGS sequence"/>
</dbReference>
<dbReference type="InterPro" id="IPR029058">
    <property type="entry name" value="AB_hydrolase_fold"/>
</dbReference>
<dbReference type="InterPro" id="IPR013094">
    <property type="entry name" value="AB_hydrolase_3"/>
</dbReference>
<comment type="caution">
    <text evidence="3">The sequence shown here is derived from an EMBL/GenBank/DDBJ whole genome shotgun (WGS) entry which is preliminary data.</text>
</comment>
<feature type="domain" description="Alpha/beta hydrolase fold-3" evidence="2">
    <location>
        <begin position="76"/>
        <end position="298"/>
    </location>
</feature>
<dbReference type="EMBL" id="VOIH02000005">
    <property type="protein sequence ID" value="KAF3446682.1"/>
    <property type="molecule type" value="Genomic_DNA"/>
</dbReference>
<protein>
    <recommendedName>
        <fullName evidence="2">Alpha/beta hydrolase fold-3 domain-containing protein</fullName>
    </recommendedName>
</protein>
<dbReference type="AlphaFoldDB" id="A0A8K0H6H1"/>
<evidence type="ECO:0000313" key="4">
    <source>
        <dbReference type="Proteomes" id="UP000796880"/>
    </source>
</evidence>
<sequence>MDRSNREVSVDVFPYIRVYKDGTFERLAGTQVVPAGLDPQTGVLSKDIVIIPESKVSARLYRPNNITEVDQKLPLVVYFHGGAFCISSVSDPVYHNSINMIVAEANIMAVSVDYRRAPEHPLPAAYEDAWLALRWVASQVQDPQEAWLKDHVDFERVFLAGDSAGANISHHMALRLKESNPTPKLKIVGIAMINPYFWGQYPIGSEAEDPVRKAMVDKWWMYVCPSEKGNDDPLINPFAEGDWSTTLAGLGCEKVLVILSEKDILRDRGRLYYDNLVKSIWKGKAEIMETEAEDHVFHIFNPNCEKAKALIKRLASFINQS</sequence>
<dbReference type="Pfam" id="PF07859">
    <property type="entry name" value="Abhydrolase_3"/>
    <property type="match status" value="1"/>
</dbReference>
<evidence type="ECO:0000256" key="1">
    <source>
        <dbReference type="ARBA" id="ARBA00010515"/>
    </source>
</evidence>
<dbReference type="PANTHER" id="PTHR23024">
    <property type="entry name" value="ARYLACETAMIDE DEACETYLASE"/>
    <property type="match status" value="1"/>
</dbReference>
<name>A0A8K0H6H1_9ROSA</name>
<evidence type="ECO:0000259" key="2">
    <source>
        <dbReference type="Pfam" id="PF07859"/>
    </source>
</evidence>
<dbReference type="Gene3D" id="3.40.50.1820">
    <property type="entry name" value="alpha/beta hydrolase"/>
    <property type="match status" value="1"/>
</dbReference>
<keyword evidence="4" id="KW-1185">Reference proteome</keyword>
<dbReference type="SUPFAM" id="SSF53474">
    <property type="entry name" value="alpha/beta-Hydrolases"/>
    <property type="match status" value="1"/>
</dbReference>
<accession>A0A8K0H6H1</accession>
<reference evidence="3" key="1">
    <citation type="submission" date="2020-03" db="EMBL/GenBank/DDBJ databases">
        <title>A high-quality chromosome-level genome assembly of a woody plant with both climbing and erect habits, Rhamnella rubrinervis.</title>
        <authorList>
            <person name="Lu Z."/>
            <person name="Yang Y."/>
            <person name="Zhu X."/>
            <person name="Sun Y."/>
        </authorList>
    </citation>
    <scope>NUCLEOTIDE SEQUENCE</scope>
    <source>
        <strain evidence="3">BYM</strain>
        <tissue evidence="3">Leaf</tissue>
    </source>
</reference>
<proteinExistence type="inferred from homology"/>
<gene>
    <name evidence="3" type="ORF">FNV43_RR11862</name>
</gene>
<dbReference type="GO" id="GO:0016787">
    <property type="term" value="F:hydrolase activity"/>
    <property type="evidence" value="ECO:0007669"/>
    <property type="project" value="InterPro"/>
</dbReference>
<dbReference type="PANTHER" id="PTHR23024:SF577">
    <property type="entry name" value="CARBOXYLESTERASE 2-RELATED"/>
    <property type="match status" value="1"/>
</dbReference>
<evidence type="ECO:0000313" key="3">
    <source>
        <dbReference type="EMBL" id="KAF3446682.1"/>
    </source>
</evidence>
<dbReference type="InterPro" id="IPR050466">
    <property type="entry name" value="Carboxylest/Gibb_receptor"/>
</dbReference>
<comment type="similarity">
    <text evidence="1">Belongs to the 'GDXG' lipolytic enzyme family.</text>
</comment>
<dbReference type="OrthoDB" id="408631at2759"/>